<reference evidence="2 3" key="1">
    <citation type="journal article" date="2017" name="BMC Genomics">
        <title>Genomic characterization of two novel pathogenic avipoxviruses isolated from pacific shearwaters (Ardenna spp.).</title>
        <authorList>
            <person name="Sarker S."/>
            <person name="Das S."/>
            <person name="Lavers J.L."/>
            <person name="Hutton I."/>
            <person name="Helbig K."/>
            <person name="Imbery J."/>
            <person name="Upton C."/>
            <person name="Raidal S.R."/>
        </authorList>
    </citation>
    <scope>NUCLEOTIDE SEQUENCE [LARGE SCALE GENOMIC DNA]</scope>
    <source>
        <strain evidence="2 3">SWPV-1</strain>
    </source>
</reference>
<evidence type="ECO:0000256" key="1">
    <source>
        <dbReference type="SAM" id="Phobius"/>
    </source>
</evidence>
<organism evidence="2 3">
    <name type="scientific">Shearwaterpox virus</name>
    <dbReference type="NCBI Taxonomy" id="1974596"/>
    <lineage>
        <taxon>Viruses</taxon>
        <taxon>Varidnaviria</taxon>
        <taxon>Bamfordvirae</taxon>
        <taxon>Nucleocytoviricota</taxon>
        <taxon>Pokkesviricetes</taxon>
        <taxon>Chitovirales</taxon>
        <taxon>Poxviridae</taxon>
        <taxon>Chordopoxvirinae</taxon>
        <taxon>Avipoxvirus</taxon>
        <taxon>Avipoxvirus canarypox</taxon>
        <taxon>Canarypox virus</taxon>
    </lineage>
</organism>
<gene>
    <name evidence="2" type="primary">SWPV1-188</name>
</gene>
<evidence type="ECO:0000313" key="2">
    <source>
        <dbReference type="EMBL" id="ARF02762.1"/>
    </source>
</evidence>
<feature type="transmembrane region" description="Helical" evidence="1">
    <location>
        <begin position="12"/>
        <end position="30"/>
    </location>
</feature>
<sequence>MIRIIFKYNSIYVTRLLVLTLILLISVFLLRRISFIYKNILLLVKMDNMCNTIM</sequence>
<evidence type="ECO:0000313" key="3">
    <source>
        <dbReference type="Proteomes" id="UP000315116"/>
    </source>
</evidence>
<keyword evidence="1" id="KW-0812">Transmembrane</keyword>
<dbReference type="Proteomes" id="UP000315116">
    <property type="component" value="Segment"/>
</dbReference>
<accession>A0A1V0S807</accession>
<name>A0A1V0S807_CNPV</name>
<proteinExistence type="predicted"/>
<protein>
    <submittedName>
        <fullName evidence="2">SWPV1-188</fullName>
    </submittedName>
</protein>
<keyword evidence="1" id="KW-1133">Transmembrane helix</keyword>
<keyword evidence="1" id="KW-0472">Membrane</keyword>
<dbReference type="EMBL" id="KX857216">
    <property type="protein sequence ID" value="ARF02762.1"/>
    <property type="molecule type" value="Genomic_DNA"/>
</dbReference>